<feature type="transmembrane region" description="Helical" evidence="1">
    <location>
        <begin position="15"/>
        <end position="38"/>
    </location>
</feature>
<gene>
    <name evidence="3" type="ORF">F5891DRAFT_1038937</name>
</gene>
<keyword evidence="1" id="KW-0472">Membrane</keyword>
<dbReference type="AlphaFoldDB" id="A0AAD4HKK2"/>
<sequence length="99" mass="11210">MKIPSLVSLNLCLNLVWALLHVHPGSIFGSLSVFFYLLEIADKILVTHATTTHESSKTKRTNEPSLMIHSTGAYHHYRRSCACHILRLWDDYQISCDAA</sequence>
<reference evidence="3" key="1">
    <citation type="journal article" date="2020" name="New Phytol.">
        <title>Comparative genomics reveals dynamic genome evolution in host specialist ectomycorrhizal fungi.</title>
        <authorList>
            <person name="Lofgren L.A."/>
            <person name="Nguyen N.H."/>
            <person name="Vilgalys R."/>
            <person name="Ruytinx J."/>
            <person name="Liao H.L."/>
            <person name="Branco S."/>
            <person name="Kuo A."/>
            <person name="LaButti K."/>
            <person name="Lipzen A."/>
            <person name="Andreopoulos W."/>
            <person name="Pangilinan J."/>
            <person name="Riley R."/>
            <person name="Hundley H."/>
            <person name="Na H."/>
            <person name="Barry K."/>
            <person name="Grigoriev I.V."/>
            <person name="Stajich J.E."/>
            <person name="Kennedy P.G."/>
        </authorList>
    </citation>
    <scope>NUCLEOTIDE SEQUENCE</scope>
    <source>
        <strain evidence="3">FC203</strain>
    </source>
</reference>
<evidence type="ECO:0000313" key="4">
    <source>
        <dbReference type="Proteomes" id="UP001195769"/>
    </source>
</evidence>
<feature type="signal peptide" evidence="2">
    <location>
        <begin position="1"/>
        <end position="18"/>
    </location>
</feature>
<organism evidence="3 4">
    <name type="scientific">Suillus fuscotomentosus</name>
    <dbReference type="NCBI Taxonomy" id="1912939"/>
    <lineage>
        <taxon>Eukaryota</taxon>
        <taxon>Fungi</taxon>
        <taxon>Dikarya</taxon>
        <taxon>Basidiomycota</taxon>
        <taxon>Agaricomycotina</taxon>
        <taxon>Agaricomycetes</taxon>
        <taxon>Agaricomycetidae</taxon>
        <taxon>Boletales</taxon>
        <taxon>Suillineae</taxon>
        <taxon>Suillaceae</taxon>
        <taxon>Suillus</taxon>
    </lineage>
</organism>
<keyword evidence="1" id="KW-1133">Transmembrane helix</keyword>
<proteinExistence type="predicted"/>
<dbReference type="RefSeq" id="XP_041225152.1">
    <property type="nucleotide sequence ID" value="XM_041361916.1"/>
</dbReference>
<keyword evidence="4" id="KW-1185">Reference proteome</keyword>
<feature type="chain" id="PRO_5042105039" description="Secreted protein" evidence="2">
    <location>
        <begin position="19"/>
        <end position="99"/>
    </location>
</feature>
<dbReference type="GeneID" id="64656214"/>
<keyword evidence="1" id="KW-0812">Transmembrane</keyword>
<evidence type="ECO:0000256" key="1">
    <source>
        <dbReference type="SAM" id="Phobius"/>
    </source>
</evidence>
<keyword evidence="2" id="KW-0732">Signal</keyword>
<comment type="caution">
    <text evidence="3">The sequence shown here is derived from an EMBL/GenBank/DDBJ whole genome shotgun (WGS) entry which is preliminary data.</text>
</comment>
<dbReference type="EMBL" id="JABBWK010000032">
    <property type="protein sequence ID" value="KAG1899576.1"/>
    <property type="molecule type" value="Genomic_DNA"/>
</dbReference>
<evidence type="ECO:0008006" key="5">
    <source>
        <dbReference type="Google" id="ProtNLM"/>
    </source>
</evidence>
<evidence type="ECO:0000313" key="3">
    <source>
        <dbReference type="EMBL" id="KAG1899576.1"/>
    </source>
</evidence>
<dbReference type="Proteomes" id="UP001195769">
    <property type="component" value="Unassembled WGS sequence"/>
</dbReference>
<evidence type="ECO:0000256" key="2">
    <source>
        <dbReference type="SAM" id="SignalP"/>
    </source>
</evidence>
<name>A0AAD4HKK2_9AGAM</name>
<accession>A0AAD4HKK2</accession>
<protein>
    <recommendedName>
        <fullName evidence="5">Secreted protein</fullName>
    </recommendedName>
</protein>